<feature type="transmembrane region" description="Helical" evidence="1">
    <location>
        <begin position="9"/>
        <end position="31"/>
    </location>
</feature>
<dbReference type="Proteomes" id="UP001266357">
    <property type="component" value="Unassembled WGS sequence"/>
</dbReference>
<dbReference type="InterPro" id="IPR029468">
    <property type="entry name" value="O-ag_pol_Wzy"/>
</dbReference>
<gene>
    <name evidence="2" type="primary">wzy</name>
    <name evidence="2" type="ORF">RM573_10785</name>
</gene>
<keyword evidence="3" id="KW-1185">Reference proteome</keyword>
<feature type="transmembrane region" description="Helical" evidence="1">
    <location>
        <begin position="67"/>
        <end position="91"/>
    </location>
</feature>
<comment type="caution">
    <text evidence="2">The sequence shown here is derived from an EMBL/GenBank/DDBJ whole genome shotgun (WGS) entry which is preliminary data.</text>
</comment>
<feature type="transmembrane region" description="Helical" evidence="1">
    <location>
        <begin position="425"/>
        <end position="444"/>
    </location>
</feature>
<evidence type="ECO:0000256" key="1">
    <source>
        <dbReference type="SAM" id="Phobius"/>
    </source>
</evidence>
<name>A0ABU3A1M5_9GAMM</name>
<accession>A0ABU3A1M5</accession>
<keyword evidence="1" id="KW-1133">Transmembrane helix</keyword>
<feature type="transmembrane region" description="Helical" evidence="1">
    <location>
        <begin position="217"/>
        <end position="236"/>
    </location>
</feature>
<evidence type="ECO:0000313" key="2">
    <source>
        <dbReference type="EMBL" id="MDT0604077.1"/>
    </source>
</evidence>
<keyword evidence="1" id="KW-0472">Membrane</keyword>
<feature type="transmembrane region" description="Helical" evidence="1">
    <location>
        <begin position="43"/>
        <end position="60"/>
    </location>
</feature>
<protein>
    <submittedName>
        <fullName evidence="2">O-antigen polysaccharide polymerase Wzy</fullName>
    </submittedName>
</protein>
<proteinExistence type="predicted"/>
<feature type="transmembrane region" description="Helical" evidence="1">
    <location>
        <begin position="111"/>
        <end position="131"/>
    </location>
</feature>
<keyword evidence="1" id="KW-0812">Transmembrane</keyword>
<organism evidence="2 3">
    <name type="scientific">Thalassotalea castellviae</name>
    <dbReference type="NCBI Taxonomy" id="3075612"/>
    <lineage>
        <taxon>Bacteria</taxon>
        <taxon>Pseudomonadati</taxon>
        <taxon>Pseudomonadota</taxon>
        <taxon>Gammaproteobacteria</taxon>
        <taxon>Alteromonadales</taxon>
        <taxon>Colwelliaceae</taxon>
        <taxon>Thalassotalea</taxon>
    </lineage>
</organism>
<sequence length="450" mass="50598">MPYTSERQSLLKVCSIIIIVMMTIILLTSFWQAIIFTREELELFSLFNWLILSALLAYALPKGIWSICFIFFSAFSIFHGGLVFVSAIGLITDKDILYSISFWFHRNETVYAIYLMNFTMLIYALTAISFSKKATATHDTLDLRLIKRFHHIGGALLLFMITTFLLVGFATGALQSYTAYLTVINQSPFVTLLFVYIYLFMGMAVVFVAVSYRPGFGYFYFLAFAIWAVIAFKVGLRGEVMFPTCVAAAILGRRKIPIGTFKLSIMIFIMLIAIVIVKNARLSGDYSKIDNMNPLNALAEMGSSLRTVQEVVKWRNEGFKLLYGASYWAPFERQLALFLPIERPPAKKDKRLLNVVVQEKAGPIGFSPVAEAYLNFGEKGIIFIAFILGISLAKFDSLASTVRADTLIGVALIPLFIMIRNSFTFIPVQTIMGIIIALIILQLAKIRVVN</sequence>
<dbReference type="EMBL" id="JAVRIF010000005">
    <property type="protein sequence ID" value="MDT0604077.1"/>
    <property type="molecule type" value="Genomic_DNA"/>
</dbReference>
<feature type="transmembrane region" description="Helical" evidence="1">
    <location>
        <begin position="189"/>
        <end position="210"/>
    </location>
</feature>
<dbReference type="Pfam" id="PF14296">
    <property type="entry name" value="O-ag_pol_Wzy"/>
    <property type="match status" value="1"/>
</dbReference>
<evidence type="ECO:0000313" key="3">
    <source>
        <dbReference type="Proteomes" id="UP001266357"/>
    </source>
</evidence>
<feature type="transmembrane region" description="Helical" evidence="1">
    <location>
        <begin position="152"/>
        <end position="177"/>
    </location>
</feature>
<reference evidence="2 3" key="1">
    <citation type="submission" date="2023-09" db="EMBL/GenBank/DDBJ databases">
        <authorList>
            <person name="Rey-Velasco X."/>
        </authorList>
    </citation>
    <scope>NUCLEOTIDE SEQUENCE [LARGE SCALE GENOMIC DNA]</scope>
    <source>
        <strain evidence="2 3">W431</strain>
    </source>
</reference>
<dbReference type="RefSeq" id="WP_311581535.1">
    <property type="nucleotide sequence ID" value="NZ_JAVRIF010000005.1"/>
</dbReference>
<feature type="transmembrane region" description="Helical" evidence="1">
    <location>
        <begin position="256"/>
        <end position="277"/>
    </location>
</feature>